<dbReference type="Proteomes" id="UP000033187">
    <property type="component" value="Chromosome 1"/>
</dbReference>
<dbReference type="KEGG" id="fil:BN1229_v1_0426"/>
<evidence type="ECO:0000313" key="2">
    <source>
        <dbReference type="Proteomes" id="UP000033187"/>
    </source>
</evidence>
<dbReference type="AlphaFoldDB" id="A0A0D6JAT6"/>
<sequence length="373" mass="40631">MLYVDIPTLPELKALISTRADTCVSIYVSTTPHTQQVSASRIAYGNLVKTAMEQLESIGFDKHRRRRLEAELAALTDDDDFWKLQAHSLAVLATPDSIRTFRLATAVTDTTQVADRFYLKPLLRAIAFPQTAFILTLSENAVRLIEIFADLPPSPVRVPELPKSAADAVGRASINNLTQNTRIANAEGQTVLLRQYARKVDAALRGVLAGRDTPLILASTDPLAPIFRNLNSYPALLSEGISESPDRLSEAELASAARPILDRYYKAQIDEARTLFEARSNDRRATTNIGEVARAATNGAVEFLMVDIDHVEPGTVNDTDGAVTFATSPDAANYDIADEIAGRAIMTGARFLGVRQTDIPGNAQVAAILRYPI</sequence>
<dbReference type="RefSeq" id="WP_046476122.1">
    <property type="nucleotide sequence ID" value="NZ_LN829118.1"/>
</dbReference>
<organism evidence="1 2">
    <name type="scientific">Candidatus Filomicrobium marinum</name>
    <dbReference type="NCBI Taxonomy" id="1608628"/>
    <lineage>
        <taxon>Bacteria</taxon>
        <taxon>Pseudomonadati</taxon>
        <taxon>Pseudomonadota</taxon>
        <taxon>Alphaproteobacteria</taxon>
        <taxon>Hyphomicrobiales</taxon>
        <taxon>Hyphomicrobiaceae</taxon>
        <taxon>Filomicrobium</taxon>
    </lineage>
</organism>
<proteinExistence type="predicted"/>
<dbReference type="Pfam" id="PF18855">
    <property type="entry name" value="baeRF_family11"/>
    <property type="match status" value="1"/>
</dbReference>
<dbReference type="EMBL" id="LN829119">
    <property type="protein sequence ID" value="CPR15602.1"/>
    <property type="molecule type" value="Genomic_DNA"/>
</dbReference>
<dbReference type="InterPro" id="IPR041638">
    <property type="entry name" value="BaeRF_family11"/>
</dbReference>
<gene>
    <name evidence="1" type="ORF">YBN1229_v1_0430</name>
</gene>
<reference evidence="2" key="1">
    <citation type="submission" date="2015-02" db="EMBL/GenBank/DDBJ databases">
        <authorList>
            <person name="Chooi Y.-H."/>
        </authorList>
    </citation>
    <scope>NUCLEOTIDE SEQUENCE [LARGE SCALE GENOMIC DNA]</scope>
    <source>
        <strain evidence="2">strain Y</strain>
    </source>
</reference>
<protein>
    <submittedName>
        <fullName evidence="1">Uncharacterized protein</fullName>
    </submittedName>
</protein>
<name>A0A0D6JAT6_9HYPH</name>
<keyword evidence="2" id="KW-1185">Reference proteome</keyword>
<dbReference type="KEGG" id="fiy:BN1229_v1_0430"/>
<dbReference type="OrthoDB" id="242138at2"/>
<evidence type="ECO:0000313" key="1">
    <source>
        <dbReference type="EMBL" id="CPR15602.1"/>
    </source>
</evidence>
<accession>A0A0D6JAT6</accession>